<keyword evidence="2" id="KW-1185">Reference proteome</keyword>
<dbReference type="Proteomes" id="UP000324222">
    <property type="component" value="Unassembled WGS sequence"/>
</dbReference>
<dbReference type="AlphaFoldDB" id="A0A5B7EFG8"/>
<organism evidence="1 2">
    <name type="scientific">Portunus trituberculatus</name>
    <name type="common">Swimming crab</name>
    <name type="synonym">Neptunus trituberculatus</name>
    <dbReference type="NCBI Taxonomy" id="210409"/>
    <lineage>
        <taxon>Eukaryota</taxon>
        <taxon>Metazoa</taxon>
        <taxon>Ecdysozoa</taxon>
        <taxon>Arthropoda</taxon>
        <taxon>Crustacea</taxon>
        <taxon>Multicrustacea</taxon>
        <taxon>Malacostraca</taxon>
        <taxon>Eumalacostraca</taxon>
        <taxon>Eucarida</taxon>
        <taxon>Decapoda</taxon>
        <taxon>Pleocyemata</taxon>
        <taxon>Brachyura</taxon>
        <taxon>Eubrachyura</taxon>
        <taxon>Portunoidea</taxon>
        <taxon>Portunidae</taxon>
        <taxon>Portuninae</taxon>
        <taxon>Portunus</taxon>
    </lineage>
</organism>
<dbReference type="EMBL" id="VSRR010002764">
    <property type="protein sequence ID" value="MPC33120.1"/>
    <property type="molecule type" value="Genomic_DNA"/>
</dbReference>
<proteinExistence type="predicted"/>
<reference evidence="1 2" key="1">
    <citation type="submission" date="2019-05" db="EMBL/GenBank/DDBJ databases">
        <title>Another draft genome of Portunus trituberculatus and its Hox gene families provides insights of decapod evolution.</title>
        <authorList>
            <person name="Jeong J.-H."/>
            <person name="Song I."/>
            <person name="Kim S."/>
            <person name="Choi T."/>
            <person name="Kim D."/>
            <person name="Ryu S."/>
            <person name="Kim W."/>
        </authorList>
    </citation>
    <scope>NUCLEOTIDE SEQUENCE [LARGE SCALE GENOMIC DNA]</scope>
    <source>
        <tissue evidence="1">Muscle</tissue>
    </source>
</reference>
<sequence>MEELDGLQLELELLLSSVLVRQMAVNTQLTIIHQLEKGKIVSKPVKCSVQKYEPVFDVPDLGPPEQPKPPPPKNDITNRFWAYVEQYCQEITVEDIKVPPTGRGKMPEAPLLWGILRRDWRNRTRYRNEIVIRGAKMARNTSKVLHQLLYVMQDSKVEG</sequence>
<comment type="caution">
    <text evidence="1">The sequence shown here is derived from an EMBL/GenBank/DDBJ whole genome shotgun (WGS) entry which is preliminary data.</text>
</comment>
<gene>
    <name evidence="1" type="ORF">E2C01_026462</name>
</gene>
<evidence type="ECO:0000313" key="2">
    <source>
        <dbReference type="Proteomes" id="UP000324222"/>
    </source>
</evidence>
<dbReference type="OrthoDB" id="1232at2759"/>
<accession>A0A5B7EFG8</accession>
<protein>
    <submittedName>
        <fullName evidence="1">Uncharacterized protein</fullName>
    </submittedName>
</protein>
<name>A0A5B7EFG8_PORTR</name>
<evidence type="ECO:0000313" key="1">
    <source>
        <dbReference type="EMBL" id="MPC33120.1"/>
    </source>
</evidence>